<proteinExistence type="predicted"/>
<dbReference type="AlphaFoldDB" id="A0AAE5BUV6"/>
<name>A0AAE5BUV6_9RHOB</name>
<keyword evidence="2" id="KW-1185">Reference proteome</keyword>
<evidence type="ECO:0000313" key="1">
    <source>
        <dbReference type="EMBL" id="NBZ88296.1"/>
    </source>
</evidence>
<accession>A0AAE5BUV6</accession>
<dbReference type="RefSeq" id="WP_168775112.1">
    <property type="nucleotide sequence ID" value="NZ_JAABNR010000010.1"/>
</dbReference>
<protein>
    <submittedName>
        <fullName evidence="1">Cobalamin biosynthesis protein CbiX</fullName>
    </submittedName>
</protein>
<gene>
    <name evidence="1" type="ORF">GV832_11955</name>
</gene>
<dbReference type="EMBL" id="JAABNR010000010">
    <property type="protein sequence ID" value="NBZ88296.1"/>
    <property type="molecule type" value="Genomic_DNA"/>
</dbReference>
<dbReference type="Proteomes" id="UP001193501">
    <property type="component" value="Unassembled WGS sequence"/>
</dbReference>
<comment type="caution">
    <text evidence="1">The sequence shown here is derived from an EMBL/GenBank/DDBJ whole genome shotgun (WGS) entry which is preliminary data.</text>
</comment>
<dbReference type="SUPFAM" id="SSF53800">
    <property type="entry name" value="Chelatase"/>
    <property type="match status" value="2"/>
</dbReference>
<sequence length="229" mass="23731">MKALLVAHGQPSDPEPAQAALGELACQVAGHLPGWDIRFATLALPGALARAVDPEPGYVYPMFMAGGWFTKTELPRRMAEVGADWQHLAPFGLAEEVQDLAVTLATEAAARLGQSPATTPVLIAAHGSGRSRAPAEVAESLAARLCAAGFTRAEAYFIEEAPFIASAQGFGPGALCLPFFAAEGGHVTDDLPEALQEAGFQGLCLPPLGLDPRVPALIAAALRRSASKA</sequence>
<reference evidence="1" key="1">
    <citation type="submission" date="2020-01" db="EMBL/GenBank/DDBJ databases">
        <authorList>
            <person name="Chen W.-M."/>
        </authorList>
    </citation>
    <scope>NUCLEOTIDE SEQUENCE</scope>
    <source>
        <strain evidence="1">CYK-10</strain>
    </source>
</reference>
<organism evidence="1 2">
    <name type="scientific">Stagnihabitans tardus</name>
    <dbReference type="NCBI Taxonomy" id="2699202"/>
    <lineage>
        <taxon>Bacteria</taxon>
        <taxon>Pseudomonadati</taxon>
        <taxon>Pseudomonadota</taxon>
        <taxon>Alphaproteobacteria</taxon>
        <taxon>Rhodobacterales</taxon>
        <taxon>Paracoccaceae</taxon>
        <taxon>Stagnihabitans</taxon>
    </lineage>
</organism>
<evidence type="ECO:0000313" key="2">
    <source>
        <dbReference type="Proteomes" id="UP001193501"/>
    </source>
</evidence>
<dbReference type="Gene3D" id="3.40.50.1400">
    <property type="match status" value="2"/>
</dbReference>